<keyword evidence="1" id="KW-1133">Transmembrane helix</keyword>
<dbReference type="NCBIfam" id="NF033861">
    <property type="entry name" value="sm_mem_Ecr"/>
    <property type="match status" value="1"/>
</dbReference>
<evidence type="ECO:0000256" key="1">
    <source>
        <dbReference type="SAM" id="Phobius"/>
    </source>
</evidence>
<dbReference type="KEGG" id="eae:EAE_22725"/>
<sequence>MQILWLISWPVDNRFKLAIDTMSKTEIFLLLIILLILGSALWFIFSDEIWVLVSYLETSLYPTLITPE</sequence>
<reference evidence="2 3" key="1">
    <citation type="journal article" date="2012" name="J. Bacteriol.">
        <title>Complete genome sequence of Enterobacter aerogenes KCTC 2190.</title>
        <authorList>
            <person name="Shin S.H."/>
            <person name="Kim S."/>
            <person name="Kim J.Y."/>
            <person name="Lee S."/>
            <person name="Um Y."/>
            <person name="Oh M.K."/>
            <person name="Kim Y.R."/>
            <person name="Lee J."/>
            <person name="Yang K.S."/>
        </authorList>
    </citation>
    <scope>NUCLEOTIDE SEQUENCE [LARGE SCALE GENOMIC DNA]</scope>
    <source>
        <strain evidence="2 3">KCTC 2190</strain>
    </source>
</reference>
<dbReference type="HOGENOM" id="CLU_204478_0_0_6"/>
<evidence type="ECO:0000313" key="2">
    <source>
        <dbReference type="EMBL" id="AEG99444.1"/>
    </source>
</evidence>
<keyword evidence="1" id="KW-0472">Membrane</keyword>
<dbReference type="AlphaFoldDB" id="A0A0H3G2P7"/>
<evidence type="ECO:0008006" key="4">
    <source>
        <dbReference type="Google" id="ProtNLM"/>
    </source>
</evidence>
<feature type="transmembrane region" description="Helical" evidence="1">
    <location>
        <begin position="27"/>
        <end position="45"/>
    </location>
</feature>
<accession>A0A0H3G2P7</accession>
<dbReference type="PATRIC" id="fig|1028307.3.peg.4502"/>
<proteinExistence type="predicted"/>
<name>A0A0H3G2P7_KLEAK</name>
<keyword evidence="1" id="KW-0812">Transmembrane</keyword>
<dbReference type="eggNOG" id="ENOG5033FH3">
    <property type="taxonomic scope" value="Bacteria"/>
</dbReference>
<protein>
    <recommendedName>
        <fullName evidence="4">Ecr family regulatory small membrane protein</fullName>
    </recommendedName>
</protein>
<dbReference type="OrthoDB" id="6630415at2"/>
<dbReference type="EMBL" id="CP002824">
    <property type="protein sequence ID" value="AEG99444.1"/>
    <property type="molecule type" value="Genomic_DNA"/>
</dbReference>
<gene>
    <name evidence="2" type="ordered locus">EAE_22725</name>
</gene>
<evidence type="ECO:0000313" key="3">
    <source>
        <dbReference type="Proteomes" id="UP000008881"/>
    </source>
</evidence>
<organism evidence="2 3">
    <name type="scientific">Klebsiella aerogenes (strain ATCC 13048 / DSM 30053 / CCUG 1429 / JCM 1235 / KCTC 2190 / NBRC 13534 / NCIMB 10102 / NCTC 10006 / CDC 819-56)</name>
    <name type="common">Enterobacter aerogenes</name>
    <dbReference type="NCBI Taxonomy" id="1028307"/>
    <lineage>
        <taxon>Bacteria</taxon>
        <taxon>Pseudomonadati</taxon>
        <taxon>Pseudomonadota</taxon>
        <taxon>Gammaproteobacteria</taxon>
        <taxon>Enterobacterales</taxon>
        <taxon>Enterobacteriaceae</taxon>
        <taxon>Klebsiella/Raoultella group</taxon>
        <taxon>Klebsiella</taxon>
    </lineage>
</organism>
<dbReference type="Proteomes" id="UP000008881">
    <property type="component" value="Chromosome"/>
</dbReference>
<keyword evidence="3" id="KW-1185">Reference proteome</keyword>